<dbReference type="GO" id="GO:0006508">
    <property type="term" value="P:proteolysis"/>
    <property type="evidence" value="ECO:0007669"/>
    <property type="project" value="TreeGrafter"/>
</dbReference>
<feature type="signal peptide" evidence="8">
    <location>
        <begin position="1"/>
        <end position="19"/>
    </location>
</feature>
<dbReference type="Gene3D" id="3.90.230.10">
    <property type="entry name" value="Creatinase/methionine aminopeptidase superfamily"/>
    <property type="match status" value="1"/>
</dbReference>
<dbReference type="PANTHER" id="PTHR43226:SF4">
    <property type="entry name" value="XAA-PRO AMINOPEPTIDASE 3"/>
    <property type="match status" value="1"/>
</dbReference>
<evidence type="ECO:0000256" key="8">
    <source>
        <dbReference type="SAM" id="SignalP"/>
    </source>
</evidence>
<dbReference type="SMART" id="SM01011">
    <property type="entry name" value="AMP_N"/>
    <property type="match status" value="1"/>
</dbReference>
<dbReference type="STRING" id="1643428.GCA_001442855_00007"/>
<dbReference type="InterPro" id="IPR029149">
    <property type="entry name" value="Creatin/AminoP/Spt16_N"/>
</dbReference>
<protein>
    <recommendedName>
        <fullName evidence="4">Xaa-Pro aminopeptidase</fullName>
        <ecNumber evidence="4">3.4.11.9</ecNumber>
    </recommendedName>
</protein>
<proteinExistence type="inferred from homology"/>
<dbReference type="GO" id="GO:0030145">
    <property type="term" value="F:manganese ion binding"/>
    <property type="evidence" value="ECO:0007669"/>
    <property type="project" value="InterPro"/>
</dbReference>
<dbReference type="PANTHER" id="PTHR43226">
    <property type="entry name" value="XAA-PRO AMINOPEPTIDASE 3"/>
    <property type="match status" value="1"/>
</dbReference>
<organism evidence="10 11">
    <name type="scientific">Candidatus Thermokryptus mobilis</name>
    <dbReference type="NCBI Taxonomy" id="1643428"/>
    <lineage>
        <taxon>Bacteria</taxon>
        <taxon>Pseudomonadati</taxon>
        <taxon>Candidatus Kryptoniota</taxon>
        <taxon>Candidatus Thermokryptus</taxon>
    </lineage>
</organism>
<keyword evidence="7" id="KW-0464">Manganese</keyword>
<evidence type="ECO:0000256" key="7">
    <source>
        <dbReference type="ARBA" id="ARBA00023211"/>
    </source>
</evidence>
<evidence type="ECO:0000256" key="3">
    <source>
        <dbReference type="ARBA" id="ARBA00008766"/>
    </source>
</evidence>
<comment type="catalytic activity">
    <reaction evidence="1">
        <text>Release of any N-terminal amino acid, including proline, that is linked to proline, even from a dipeptide or tripeptide.</text>
        <dbReference type="EC" id="3.4.11.9"/>
    </reaction>
</comment>
<feature type="domain" description="Aminopeptidase P N-terminal" evidence="9">
    <location>
        <begin position="25"/>
        <end position="186"/>
    </location>
</feature>
<dbReference type="InterPro" id="IPR007865">
    <property type="entry name" value="Aminopep_P_N"/>
</dbReference>
<comment type="cofactor">
    <cofactor evidence="2">
        <name>Mn(2+)</name>
        <dbReference type="ChEBI" id="CHEBI:29035"/>
    </cofactor>
</comment>
<dbReference type="EC" id="3.4.11.9" evidence="4"/>
<dbReference type="Pfam" id="PF05195">
    <property type="entry name" value="AMP_N"/>
    <property type="match status" value="1"/>
</dbReference>
<dbReference type="InterPro" id="IPR036005">
    <property type="entry name" value="Creatinase/aminopeptidase-like"/>
</dbReference>
<evidence type="ECO:0000313" key="11">
    <source>
        <dbReference type="Proteomes" id="UP000320623"/>
    </source>
</evidence>
<keyword evidence="6" id="KW-0378">Hydrolase</keyword>
<dbReference type="SUPFAM" id="SSF53092">
    <property type="entry name" value="Creatinase/prolidase N-terminal domain"/>
    <property type="match status" value="1"/>
</dbReference>
<feature type="chain" id="PRO_5006624469" description="Xaa-Pro aminopeptidase" evidence="8">
    <location>
        <begin position="20"/>
        <end position="481"/>
    </location>
</feature>
<dbReference type="AlphaFoldDB" id="A0A0S4MN44"/>
<dbReference type="InterPro" id="IPR052433">
    <property type="entry name" value="X-Pro_dipept-like"/>
</dbReference>
<comment type="similarity">
    <text evidence="3">Belongs to the peptidase M24B family.</text>
</comment>
<dbReference type="Proteomes" id="UP000320623">
    <property type="component" value="Unassembled WGS sequence"/>
</dbReference>
<keyword evidence="10" id="KW-0031">Aminopeptidase</keyword>
<dbReference type="RefSeq" id="WP_140943839.1">
    <property type="nucleotide sequence ID" value="NZ_FAOO01000001.1"/>
</dbReference>
<dbReference type="SUPFAM" id="SSF55920">
    <property type="entry name" value="Creatinase/aminopeptidase"/>
    <property type="match status" value="1"/>
</dbReference>
<keyword evidence="11" id="KW-1185">Reference proteome</keyword>
<evidence type="ECO:0000256" key="2">
    <source>
        <dbReference type="ARBA" id="ARBA00001936"/>
    </source>
</evidence>
<evidence type="ECO:0000313" key="10">
    <source>
        <dbReference type="EMBL" id="CUU00510.1"/>
    </source>
</evidence>
<accession>A0A0S4MN44</accession>
<keyword evidence="5" id="KW-0479">Metal-binding</keyword>
<dbReference type="InterPro" id="IPR000994">
    <property type="entry name" value="Pept_M24"/>
</dbReference>
<evidence type="ECO:0000256" key="6">
    <source>
        <dbReference type="ARBA" id="ARBA00022801"/>
    </source>
</evidence>
<evidence type="ECO:0000256" key="5">
    <source>
        <dbReference type="ARBA" id="ARBA00022723"/>
    </source>
</evidence>
<gene>
    <name evidence="10" type="ORF">JGI1_00008</name>
</gene>
<dbReference type="CDD" id="cd01087">
    <property type="entry name" value="Prolidase"/>
    <property type="match status" value="1"/>
</dbReference>
<reference evidence="11" key="1">
    <citation type="submission" date="2015-11" db="EMBL/GenBank/DDBJ databases">
        <authorList>
            <person name="Varghese N."/>
        </authorList>
    </citation>
    <scope>NUCLEOTIDE SEQUENCE [LARGE SCALE GENOMIC DNA]</scope>
</reference>
<dbReference type="EMBL" id="FAOO01000001">
    <property type="protein sequence ID" value="CUU00510.1"/>
    <property type="molecule type" value="Genomic_DNA"/>
</dbReference>
<keyword evidence="8" id="KW-0732">Signal</keyword>
<dbReference type="GO" id="GO:0005829">
    <property type="term" value="C:cytosol"/>
    <property type="evidence" value="ECO:0007669"/>
    <property type="project" value="TreeGrafter"/>
</dbReference>
<keyword evidence="10" id="KW-0645">Protease</keyword>
<evidence type="ECO:0000259" key="9">
    <source>
        <dbReference type="SMART" id="SM01011"/>
    </source>
</evidence>
<dbReference type="Pfam" id="PF00557">
    <property type="entry name" value="Peptidase_M24"/>
    <property type="match status" value="1"/>
</dbReference>
<dbReference type="GO" id="GO:0070006">
    <property type="term" value="F:metalloaminopeptidase activity"/>
    <property type="evidence" value="ECO:0007669"/>
    <property type="project" value="InterPro"/>
</dbReference>
<dbReference type="OrthoDB" id="9806388at2"/>
<dbReference type="Gene3D" id="3.40.350.10">
    <property type="entry name" value="Creatinase/prolidase N-terminal domain"/>
    <property type="match status" value="1"/>
</dbReference>
<sequence>MKLMKVLFLLALFSFLTLAQDLDLLPPSFFKSNREQFMKEIGNEAVAIFYSNSLKTRSNDVEYRFKQDNNFFYLTGLNEPDAVLVLIPSGISRSVLKLASRATGKYYDLTLDTIKSDFKIREILFIKERDSLREVWTGRTLGTKGAVEKLGFQFALPIDEFKSVIRGIIFSSRAKTVYFPYPFDCQEGILKEIVEVIKSVVNSQRSRVQFADPTPILARMRMIKKPEEIELIKKAVSITTKAHKQVMMSCEPGMYEYELQAVAEYIFTKLGAEYPAFPSIVGSGENSVILHYSSNRKKINDGDLIVVDIGAEYHNYCADVTRTIPANGRFSPEQREIYEIVLKAQEETIKLVRPGVSFIDLQFKARDVIAEGLIKLGIIKDKSDVTKYFMHGVTHHLGLDVHDIGIPGNLEPGMVITIEPGIYIPAGSDCDPKYWNIGVRIEDDVLVTKDGYVVLSADAPKTIEEIERLMKRRGIGNELID</sequence>
<name>A0A0S4MN44_9BACT</name>
<evidence type="ECO:0000256" key="4">
    <source>
        <dbReference type="ARBA" id="ARBA00012574"/>
    </source>
</evidence>
<evidence type="ECO:0000256" key="1">
    <source>
        <dbReference type="ARBA" id="ARBA00001424"/>
    </source>
</evidence>